<evidence type="ECO:0000256" key="11">
    <source>
        <dbReference type="NCBIfam" id="TIGR00456"/>
    </source>
</evidence>
<dbReference type="InterPro" id="IPR005148">
    <property type="entry name" value="Arg-tRNA-synth_N"/>
</dbReference>
<dbReference type="OrthoDB" id="9803211at2"/>
<evidence type="ECO:0000256" key="12">
    <source>
        <dbReference type="RuleBase" id="RU363038"/>
    </source>
</evidence>
<dbReference type="AlphaFoldDB" id="A0A0F3K1Q1"/>
<name>A0A0F3K1Q1_9GAMM</name>
<evidence type="ECO:0000256" key="10">
    <source>
        <dbReference type="ARBA" id="ARBA00049339"/>
    </source>
</evidence>
<organism evidence="15 16">
    <name type="scientific">Luteibacter yeojuensis</name>
    <dbReference type="NCBI Taxonomy" id="345309"/>
    <lineage>
        <taxon>Bacteria</taxon>
        <taxon>Pseudomonadati</taxon>
        <taxon>Pseudomonadota</taxon>
        <taxon>Gammaproteobacteria</taxon>
        <taxon>Lysobacterales</taxon>
        <taxon>Rhodanobacteraceae</taxon>
        <taxon>Luteibacter</taxon>
    </lineage>
</organism>
<dbReference type="Proteomes" id="UP000033651">
    <property type="component" value="Unassembled WGS sequence"/>
</dbReference>
<dbReference type="PROSITE" id="PS00178">
    <property type="entry name" value="AA_TRNA_LIGASE_I"/>
    <property type="match status" value="1"/>
</dbReference>
<feature type="domain" description="DALR anticodon binding" evidence="13">
    <location>
        <begin position="468"/>
        <end position="581"/>
    </location>
</feature>
<dbReference type="SUPFAM" id="SSF55190">
    <property type="entry name" value="Arginyl-tRNA synthetase (ArgRS), N-terminal 'additional' domain"/>
    <property type="match status" value="1"/>
</dbReference>
<dbReference type="GO" id="GO:0006420">
    <property type="term" value="P:arginyl-tRNA aminoacylation"/>
    <property type="evidence" value="ECO:0007669"/>
    <property type="project" value="UniProtKB-UniRule"/>
</dbReference>
<evidence type="ECO:0000256" key="3">
    <source>
        <dbReference type="ARBA" id="ARBA00020262"/>
    </source>
</evidence>
<dbReference type="GO" id="GO:0004814">
    <property type="term" value="F:arginine-tRNA ligase activity"/>
    <property type="evidence" value="ECO:0007669"/>
    <property type="project" value="UniProtKB-UniRule"/>
</dbReference>
<evidence type="ECO:0000256" key="5">
    <source>
        <dbReference type="ARBA" id="ARBA00022598"/>
    </source>
</evidence>
<dbReference type="InterPro" id="IPR001278">
    <property type="entry name" value="Arg-tRNA-ligase"/>
</dbReference>
<evidence type="ECO:0000256" key="9">
    <source>
        <dbReference type="ARBA" id="ARBA00023146"/>
    </source>
</evidence>
<dbReference type="Pfam" id="PF03485">
    <property type="entry name" value="Arg_tRNA_synt_N"/>
    <property type="match status" value="1"/>
</dbReference>
<dbReference type="Gene3D" id="1.10.730.10">
    <property type="entry name" value="Isoleucyl-tRNA Synthetase, Domain 1"/>
    <property type="match status" value="1"/>
</dbReference>
<dbReference type="Gene3D" id="3.40.50.620">
    <property type="entry name" value="HUPs"/>
    <property type="match status" value="1"/>
</dbReference>
<comment type="catalytic activity">
    <reaction evidence="10">
        <text>tRNA(Arg) + L-arginine + ATP = L-arginyl-tRNA(Arg) + AMP + diphosphate</text>
        <dbReference type="Rhea" id="RHEA:20301"/>
        <dbReference type="Rhea" id="RHEA-COMP:9658"/>
        <dbReference type="Rhea" id="RHEA-COMP:9673"/>
        <dbReference type="ChEBI" id="CHEBI:30616"/>
        <dbReference type="ChEBI" id="CHEBI:32682"/>
        <dbReference type="ChEBI" id="CHEBI:33019"/>
        <dbReference type="ChEBI" id="CHEBI:78442"/>
        <dbReference type="ChEBI" id="CHEBI:78513"/>
        <dbReference type="ChEBI" id="CHEBI:456215"/>
        <dbReference type="EC" id="6.1.1.19"/>
    </reaction>
</comment>
<dbReference type="SUPFAM" id="SSF47323">
    <property type="entry name" value="Anticodon-binding domain of a subclass of class I aminoacyl-tRNA synthetases"/>
    <property type="match status" value="1"/>
</dbReference>
<protein>
    <recommendedName>
        <fullName evidence="3 11">Arginine--tRNA ligase</fullName>
        <ecNumber evidence="2 11">6.1.1.19</ecNumber>
    </recommendedName>
</protein>
<dbReference type="GO" id="GO:0005524">
    <property type="term" value="F:ATP binding"/>
    <property type="evidence" value="ECO:0007669"/>
    <property type="project" value="UniProtKB-KW"/>
</dbReference>
<dbReference type="InterPro" id="IPR014729">
    <property type="entry name" value="Rossmann-like_a/b/a_fold"/>
</dbReference>
<evidence type="ECO:0000313" key="16">
    <source>
        <dbReference type="Proteomes" id="UP000033651"/>
    </source>
</evidence>
<dbReference type="EMBL" id="JZRB01000085">
    <property type="protein sequence ID" value="KJV24932.1"/>
    <property type="molecule type" value="Genomic_DNA"/>
</dbReference>
<evidence type="ECO:0000256" key="4">
    <source>
        <dbReference type="ARBA" id="ARBA00022490"/>
    </source>
</evidence>
<dbReference type="InterPro" id="IPR036695">
    <property type="entry name" value="Arg-tRNA-synth_N_sf"/>
</dbReference>
<dbReference type="SMART" id="SM00836">
    <property type="entry name" value="DALR_1"/>
    <property type="match status" value="1"/>
</dbReference>
<dbReference type="PANTHER" id="PTHR11956:SF5">
    <property type="entry name" value="ARGININE--TRNA LIGASE, CYTOPLASMIC"/>
    <property type="match status" value="1"/>
</dbReference>
<dbReference type="InterPro" id="IPR001412">
    <property type="entry name" value="aa-tRNA-synth_I_CS"/>
</dbReference>
<dbReference type="SMART" id="SM01016">
    <property type="entry name" value="Arg_tRNA_synt_N"/>
    <property type="match status" value="1"/>
</dbReference>
<dbReference type="Gene3D" id="3.30.1360.70">
    <property type="entry name" value="Arginyl tRNA synthetase N-terminal domain"/>
    <property type="match status" value="1"/>
</dbReference>
<dbReference type="PATRIC" id="fig|345309.4.peg.4096"/>
<keyword evidence="9 12" id="KW-0030">Aminoacyl-tRNA synthetase</keyword>
<dbReference type="EC" id="6.1.1.19" evidence="2 11"/>
<dbReference type="InterPro" id="IPR035684">
    <property type="entry name" value="ArgRS_core"/>
</dbReference>
<dbReference type="GO" id="GO:0005737">
    <property type="term" value="C:cytoplasm"/>
    <property type="evidence" value="ECO:0007669"/>
    <property type="project" value="UniProtKB-UniRule"/>
</dbReference>
<evidence type="ECO:0000256" key="1">
    <source>
        <dbReference type="ARBA" id="ARBA00005594"/>
    </source>
</evidence>
<keyword evidence="6 12" id="KW-0547">Nucleotide-binding</keyword>
<sequence length="581" mass="61299">MLLSLISQVDEALAVVFHALGLPPHLAHAEPSARPALGDVQCHAALAAARVLGRPPRAIADDIAAALRGDARFAAVEVAGPGFVNIRFADTFLGTAAAATLADPRLGVADEGQGALVVLDFGGPNVAKPLHVGHLRSLVLGESLRRILGALGWRTHGDAHLGDWGLQMGMLSAAIRLRDPAMPYFTGAGPYPTNAPVTLDELERLYPEAAAACRDDPARMAGARADTAALQAGDPGLLALWHALRQLSVDAQVRDFALLGVHFDALDGESDVRDAIAPLVDDLRARGIARASEGALVVDVALPGDTSEVPPLLLVKADGAALYATTDLVTLQARARMPGLAKVVYVVDQRQALHFEQVFRAARRAGIADGVDLVHAGFGTVNGKDGKPFKTRQGGVARLRDLLDEAVERAAERVEASARVAVGERPALARSIGMAAVKFADLSGDRVSGYVFDAERLVAFEGKTGPYLQYAVVRLRSLLARAAGMAVGPPHATLPAERELVLACLGFGAKVSEAGHLLQPGVLAAWAHDIAQRFSTFYDRCEVLRETDETCRSRRLGICTLTLAVLERAVALLGIDVPARM</sequence>
<dbReference type="SUPFAM" id="SSF52374">
    <property type="entry name" value="Nucleotidylyl transferase"/>
    <property type="match status" value="1"/>
</dbReference>
<dbReference type="NCBIfam" id="TIGR00456">
    <property type="entry name" value="argS"/>
    <property type="match status" value="1"/>
</dbReference>
<evidence type="ECO:0000256" key="8">
    <source>
        <dbReference type="ARBA" id="ARBA00022917"/>
    </source>
</evidence>
<evidence type="ECO:0000259" key="14">
    <source>
        <dbReference type="SMART" id="SM01016"/>
    </source>
</evidence>
<evidence type="ECO:0000256" key="7">
    <source>
        <dbReference type="ARBA" id="ARBA00022840"/>
    </source>
</evidence>
<keyword evidence="5 12" id="KW-0436">Ligase</keyword>
<reference evidence="15 16" key="1">
    <citation type="submission" date="2015-03" db="EMBL/GenBank/DDBJ databases">
        <title>Draft genome sequence of Luteibacter yeojuensis strain SU11.</title>
        <authorList>
            <person name="Sulaiman J."/>
            <person name="Priya K."/>
            <person name="Chan K.-G."/>
        </authorList>
    </citation>
    <scope>NUCLEOTIDE SEQUENCE [LARGE SCALE GENOMIC DNA]</scope>
    <source>
        <strain evidence="15 16">SU11</strain>
    </source>
</reference>
<keyword evidence="7 12" id="KW-0067">ATP-binding</keyword>
<feature type="domain" description="Arginyl tRNA synthetase N-terminal" evidence="14">
    <location>
        <begin position="7"/>
        <end position="88"/>
    </location>
</feature>
<keyword evidence="16" id="KW-1185">Reference proteome</keyword>
<evidence type="ECO:0000313" key="15">
    <source>
        <dbReference type="EMBL" id="KJV24932.1"/>
    </source>
</evidence>
<accession>A0A0F3K1Q1</accession>
<dbReference type="Pfam" id="PF05746">
    <property type="entry name" value="DALR_1"/>
    <property type="match status" value="1"/>
</dbReference>
<keyword evidence="8 12" id="KW-0648">Protein biosynthesis</keyword>
<comment type="similarity">
    <text evidence="1 12">Belongs to the class-I aminoacyl-tRNA synthetase family.</text>
</comment>
<proteinExistence type="inferred from homology"/>
<evidence type="ECO:0000256" key="6">
    <source>
        <dbReference type="ARBA" id="ARBA00022741"/>
    </source>
</evidence>
<gene>
    <name evidence="15" type="ORF">VI08_20010</name>
</gene>
<dbReference type="RefSeq" id="WP_045831408.1">
    <property type="nucleotide sequence ID" value="NZ_JZRB01000085.1"/>
</dbReference>
<comment type="caution">
    <text evidence="15">The sequence shown here is derived from an EMBL/GenBank/DDBJ whole genome shotgun (WGS) entry which is preliminary data.</text>
</comment>
<evidence type="ECO:0000259" key="13">
    <source>
        <dbReference type="SMART" id="SM00836"/>
    </source>
</evidence>
<dbReference type="PRINTS" id="PR01038">
    <property type="entry name" value="TRNASYNTHARG"/>
</dbReference>
<dbReference type="Pfam" id="PF00750">
    <property type="entry name" value="tRNA-synt_1d"/>
    <property type="match status" value="1"/>
</dbReference>
<dbReference type="InterPro" id="IPR009080">
    <property type="entry name" value="tRNAsynth_Ia_anticodon-bd"/>
</dbReference>
<evidence type="ECO:0000256" key="2">
    <source>
        <dbReference type="ARBA" id="ARBA00012837"/>
    </source>
</evidence>
<dbReference type="PANTHER" id="PTHR11956">
    <property type="entry name" value="ARGINYL-TRNA SYNTHETASE"/>
    <property type="match status" value="1"/>
</dbReference>
<dbReference type="InterPro" id="IPR008909">
    <property type="entry name" value="DALR_anticod-bd"/>
</dbReference>
<keyword evidence="4" id="KW-0963">Cytoplasm</keyword>